<dbReference type="AlphaFoldDB" id="A0A7S1GLG2"/>
<accession>A0A7S1GLG2</accession>
<dbReference type="PANTHER" id="PTHR36220:SF1">
    <property type="entry name" value="GAMMA TUBULIN COMPLEX COMPONENT C-TERMINAL DOMAIN-CONTAINING PROTEIN"/>
    <property type="match status" value="1"/>
</dbReference>
<dbReference type="PANTHER" id="PTHR36220">
    <property type="entry name" value="UNNAMED PRODUCT"/>
    <property type="match status" value="1"/>
</dbReference>
<evidence type="ECO:0000313" key="4">
    <source>
        <dbReference type="EMBL" id="CAD8937502.1"/>
    </source>
</evidence>
<dbReference type="SUPFAM" id="SSF82171">
    <property type="entry name" value="DPP6 N-terminal domain-like"/>
    <property type="match status" value="1"/>
</dbReference>
<evidence type="ECO:0000256" key="2">
    <source>
        <dbReference type="SAM" id="MobiDB-lite"/>
    </source>
</evidence>
<evidence type="ECO:0000256" key="3">
    <source>
        <dbReference type="SAM" id="SignalP"/>
    </source>
</evidence>
<dbReference type="PROSITE" id="PS51470">
    <property type="entry name" value="FG_GAP"/>
    <property type="match status" value="1"/>
</dbReference>
<feature type="region of interest" description="Disordered" evidence="2">
    <location>
        <begin position="56"/>
        <end position="83"/>
    </location>
</feature>
<dbReference type="EMBL" id="HBFW01013473">
    <property type="protein sequence ID" value="CAD8937502.1"/>
    <property type="molecule type" value="Transcribed_RNA"/>
</dbReference>
<protein>
    <submittedName>
        <fullName evidence="4">Uncharacterized protein</fullName>
    </submittedName>
</protein>
<feature type="signal peptide" evidence="3">
    <location>
        <begin position="1"/>
        <end position="21"/>
    </location>
</feature>
<keyword evidence="3" id="KW-0732">Signal</keyword>
<reference evidence="4" key="1">
    <citation type="submission" date="2021-01" db="EMBL/GenBank/DDBJ databases">
        <authorList>
            <person name="Corre E."/>
            <person name="Pelletier E."/>
            <person name="Niang G."/>
            <person name="Scheremetjew M."/>
            <person name="Finn R."/>
            <person name="Kale V."/>
            <person name="Holt S."/>
            <person name="Cochrane G."/>
            <person name="Meng A."/>
            <person name="Brown T."/>
            <person name="Cohen L."/>
        </authorList>
    </citation>
    <scope>NUCLEOTIDE SEQUENCE</scope>
    <source>
        <strain evidence="4">ECT3854</strain>
    </source>
</reference>
<organism evidence="4">
    <name type="scientific">Cyclophora tenuis</name>
    <name type="common">Marine diatom</name>
    <dbReference type="NCBI Taxonomy" id="216820"/>
    <lineage>
        <taxon>Eukaryota</taxon>
        <taxon>Sar</taxon>
        <taxon>Stramenopiles</taxon>
        <taxon>Ochrophyta</taxon>
        <taxon>Bacillariophyta</taxon>
        <taxon>Fragilariophyceae</taxon>
        <taxon>Fragilariophycidae</taxon>
        <taxon>Cyclophorales</taxon>
        <taxon>Cyclophoraceae</taxon>
        <taxon>Cyclophora</taxon>
    </lineage>
</organism>
<evidence type="ECO:0000256" key="1">
    <source>
        <dbReference type="PROSITE-ProRule" id="PRU00803"/>
    </source>
</evidence>
<feature type="repeat" description="FG-GAP" evidence="1">
    <location>
        <begin position="251"/>
        <end position="308"/>
    </location>
</feature>
<feature type="chain" id="PRO_5031160587" evidence="3">
    <location>
        <begin position="22"/>
        <end position="643"/>
    </location>
</feature>
<dbReference type="InterPro" id="IPR013519">
    <property type="entry name" value="Int_alpha_beta-p"/>
</dbReference>
<sequence length="643" mass="69973">MKLYTSSLSILLSVFASSTTASLRGTGTTKARTQLDLLSPHQLQKLQRAIPINELDGQQQKQQQQQQKQQQQKQHLKRQQRNDLDRSLFVSTPDAIPFEAVGSAFASSVGNVATNEAGDIVAVASNSLQSGVVQVYQFINDLWTQIGSDIVVTATSTQRSTEVTLNKNGTVLAITEAHAQDNDVTQGTVRLYEFDTTTNVWSQVGNDISAGFLWPLGTTAALNADGDILAVGVTDSTLAGKVQVYQRSGSALTMTDEVQESDNSFGQYVSLNDDGDILAVGAPLETTSNGDQSGRVRVYSKPTGASIFTQLGSSLDGQSELELCGVVSLNDDGTILAVGSWNRVPGTSFQGDNDFQAMIHAYEWDTTTSTWNLKGRAITENVANFPLYQLSISSAGDRILTTSLEYAHLYEFQSNTWVAVYDTPQLTISATLSGSGDRVAAAGYVSAAVEVFKEVVGPGREDDTDNVQYFTPLCDHQVPFGYRFISKAESRFQNYQYVPNADDSALATACDANDKCVGFNSDGFLKMAIRSSDDPLFIPDYYDDECDGLFVKLSCTPVKAFDECNQPIPCGYEFHSQKQVLFYTYNPLGVGRDVFEYAEYCDKDPDCAGFDSNGLTKREIASSDLIPSANDRCWGTYVKSSTS</sequence>
<gene>
    <name evidence="4" type="ORF">CTEN0397_LOCUS8561</name>
</gene>
<name>A0A7S1GLG2_CYCTE</name>
<feature type="compositionally biased region" description="Low complexity" evidence="2">
    <location>
        <begin position="58"/>
        <end position="73"/>
    </location>
</feature>
<proteinExistence type="predicted"/>